<keyword evidence="2" id="KW-1185">Reference proteome</keyword>
<sequence length="208" mass="22939">MSSGSMGSLSSLPLSHLVLSSAGGYCRRKLKLKLVKRLSRIQGLLYFRCRHIRALSHRRPTAIGSSPTPHNEAWALQLCSFTASRLCELRIRYSPSGFRLVSPELLTHTLDAPCYIQFCTLKQHSNANHRSDTFAVSHRSTLSQHCCPVRTLSTVTSGSIGSFSSLSASFCSARNRPSTRLTSVSSYIYSLLISNNRFSRASAGIEAR</sequence>
<name>U4L6W0_PYROM</name>
<reference evidence="1 2" key="1">
    <citation type="journal article" date="2013" name="PLoS Genet.">
        <title>The genome and development-dependent transcriptomes of Pyronema confluens: a window into fungal evolution.</title>
        <authorList>
            <person name="Traeger S."/>
            <person name="Altegoer F."/>
            <person name="Freitag M."/>
            <person name="Gabaldon T."/>
            <person name="Kempken F."/>
            <person name="Kumar A."/>
            <person name="Marcet-Houben M."/>
            <person name="Poggeler S."/>
            <person name="Stajich J.E."/>
            <person name="Nowrousian M."/>
        </authorList>
    </citation>
    <scope>NUCLEOTIDE SEQUENCE [LARGE SCALE GENOMIC DNA]</scope>
    <source>
        <strain evidence="2">CBS 100304</strain>
        <tissue evidence="1">Vegetative mycelium</tissue>
    </source>
</reference>
<evidence type="ECO:0000313" key="1">
    <source>
        <dbReference type="EMBL" id="CCX08330.1"/>
    </source>
</evidence>
<gene>
    <name evidence="1" type="ORF">PCON_07923</name>
</gene>
<evidence type="ECO:0000313" key="2">
    <source>
        <dbReference type="Proteomes" id="UP000018144"/>
    </source>
</evidence>
<organism evidence="1 2">
    <name type="scientific">Pyronema omphalodes (strain CBS 100304)</name>
    <name type="common">Pyronema confluens</name>
    <dbReference type="NCBI Taxonomy" id="1076935"/>
    <lineage>
        <taxon>Eukaryota</taxon>
        <taxon>Fungi</taxon>
        <taxon>Dikarya</taxon>
        <taxon>Ascomycota</taxon>
        <taxon>Pezizomycotina</taxon>
        <taxon>Pezizomycetes</taxon>
        <taxon>Pezizales</taxon>
        <taxon>Pyronemataceae</taxon>
        <taxon>Pyronema</taxon>
    </lineage>
</organism>
<accession>U4L6W0</accession>
<dbReference type="AlphaFoldDB" id="U4L6W0"/>
<dbReference type="Proteomes" id="UP000018144">
    <property type="component" value="Unassembled WGS sequence"/>
</dbReference>
<dbReference type="EMBL" id="HF935408">
    <property type="protein sequence ID" value="CCX08330.1"/>
    <property type="molecule type" value="Genomic_DNA"/>
</dbReference>
<protein>
    <submittedName>
        <fullName evidence="1">Uncharacterized protein</fullName>
    </submittedName>
</protein>
<proteinExistence type="predicted"/>